<name>A0A2A5T141_9GAMM</name>
<feature type="domain" description="Transposase DDE" evidence="1">
    <location>
        <begin position="2"/>
        <end position="44"/>
    </location>
</feature>
<accession>A0A2A5T141</accession>
<evidence type="ECO:0000313" key="2">
    <source>
        <dbReference type="EMBL" id="PCS21883.1"/>
    </source>
</evidence>
<keyword evidence="3" id="KW-1185">Reference proteome</keyword>
<dbReference type="Pfam" id="PF13612">
    <property type="entry name" value="DDE_Tnp_1_3"/>
    <property type="match status" value="1"/>
</dbReference>
<dbReference type="AlphaFoldDB" id="A0A2A5T141"/>
<evidence type="ECO:0000313" key="3">
    <source>
        <dbReference type="Proteomes" id="UP000219020"/>
    </source>
</evidence>
<organism evidence="2 3">
    <name type="scientific">Candidatus Enterovibrio escicola</name>
    <dbReference type="NCBI Taxonomy" id="1927127"/>
    <lineage>
        <taxon>Bacteria</taxon>
        <taxon>Pseudomonadati</taxon>
        <taxon>Pseudomonadota</taxon>
        <taxon>Gammaproteobacteria</taxon>
        <taxon>Vibrionales</taxon>
        <taxon>Vibrionaceae</taxon>
        <taxon>Enterovibrio</taxon>
    </lineage>
</organism>
<sequence length="72" mass="8779">MSSYFEETFDEKWVSLITNTRQNIKSKVMKLLDRLMFEKRFIINDSLWLTKKYILNRAKALDIEIYFSYTSL</sequence>
<evidence type="ECO:0000259" key="1">
    <source>
        <dbReference type="Pfam" id="PF13612"/>
    </source>
</evidence>
<comment type="caution">
    <text evidence="2">The sequence shown here is derived from an EMBL/GenBank/DDBJ whole genome shotgun (WGS) entry which is preliminary data.</text>
</comment>
<dbReference type="Proteomes" id="UP000219020">
    <property type="component" value="Unassembled WGS sequence"/>
</dbReference>
<protein>
    <recommendedName>
        <fullName evidence="1">Transposase DDE domain-containing protein</fullName>
    </recommendedName>
</protein>
<reference evidence="3" key="1">
    <citation type="submission" date="2017-04" db="EMBL/GenBank/DDBJ databases">
        <title>Genome evolution of the luminous symbionts of deep sea anglerfish.</title>
        <authorList>
            <person name="Hendry T.A."/>
        </authorList>
    </citation>
    <scope>NUCLEOTIDE SEQUENCE [LARGE SCALE GENOMIC DNA]</scope>
</reference>
<dbReference type="EMBL" id="NBYY01000028">
    <property type="protein sequence ID" value="PCS21883.1"/>
    <property type="molecule type" value="Genomic_DNA"/>
</dbReference>
<proteinExistence type="predicted"/>
<gene>
    <name evidence="2" type="ORF">BTN49_2348</name>
</gene>
<dbReference type="InterPro" id="IPR025668">
    <property type="entry name" value="Tnp_DDE_dom"/>
</dbReference>